<dbReference type="Pfam" id="PF00753">
    <property type="entry name" value="Lactamase_B"/>
    <property type="match status" value="1"/>
</dbReference>
<keyword evidence="3 7" id="KW-0812">Transmembrane</keyword>
<feature type="transmembrane region" description="Helical" evidence="7">
    <location>
        <begin position="428"/>
        <end position="447"/>
    </location>
</feature>
<evidence type="ECO:0000256" key="6">
    <source>
        <dbReference type="SAM" id="MobiDB-lite"/>
    </source>
</evidence>
<organism evidence="9 10">
    <name type="scientific">Maioricimonas rarisocia</name>
    <dbReference type="NCBI Taxonomy" id="2528026"/>
    <lineage>
        <taxon>Bacteria</taxon>
        <taxon>Pseudomonadati</taxon>
        <taxon>Planctomycetota</taxon>
        <taxon>Planctomycetia</taxon>
        <taxon>Planctomycetales</taxon>
        <taxon>Planctomycetaceae</taxon>
        <taxon>Maioricimonas</taxon>
    </lineage>
</organism>
<evidence type="ECO:0000313" key="9">
    <source>
        <dbReference type="EMBL" id="QDU36831.1"/>
    </source>
</evidence>
<dbReference type="NCBIfam" id="TIGR00360">
    <property type="entry name" value="ComEC_N-term"/>
    <property type="match status" value="1"/>
</dbReference>
<feature type="transmembrane region" description="Helical" evidence="7">
    <location>
        <begin position="555"/>
        <end position="571"/>
    </location>
</feature>
<feature type="transmembrane region" description="Helical" evidence="7">
    <location>
        <begin position="388"/>
        <end position="407"/>
    </location>
</feature>
<accession>A0A517Z2Z0</accession>
<name>A0A517Z2Z0_9PLAN</name>
<dbReference type="EMBL" id="CP036275">
    <property type="protein sequence ID" value="QDU36831.1"/>
    <property type="molecule type" value="Genomic_DNA"/>
</dbReference>
<evidence type="ECO:0000256" key="2">
    <source>
        <dbReference type="ARBA" id="ARBA00022475"/>
    </source>
</evidence>
<dbReference type="Pfam" id="PF03772">
    <property type="entry name" value="Competence"/>
    <property type="match status" value="1"/>
</dbReference>
<dbReference type="InterPro" id="IPR025405">
    <property type="entry name" value="DUF4131"/>
</dbReference>
<dbReference type="InterPro" id="IPR036866">
    <property type="entry name" value="RibonucZ/Hydroxyglut_hydro"/>
</dbReference>
<dbReference type="AlphaFoldDB" id="A0A517Z2Z0"/>
<feature type="transmembrane region" description="Helical" evidence="7">
    <location>
        <begin position="48"/>
        <end position="64"/>
    </location>
</feature>
<proteinExistence type="predicted"/>
<feature type="region of interest" description="Disordered" evidence="6">
    <location>
        <begin position="1"/>
        <end position="20"/>
    </location>
</feature>
<dbReference type="InterPro" id="IPR004477">
    <property type="entry name" value="ComEC_N"/>
</dbReference>
<sequence length="844" mass="91090">MDHERATIRDDPAASGRDAPLPRAPAVPCAVAAAVGVVFAGALPLPGWLLMTATIAFVAGAAAAQTTGRVRLATAFTILALSGLAAVRTVTGTILPDPVHIFEIAPQEPVPVRLRGVVATAPVIRNSQQDAFTPPWMRSDRTVCEVVCTHVCPQAGTLLPVRGRIRLQTTGHLLHVDVGERVELFGTLRFAEPPRNPGEFDFQAWLKGEGISAVVHCETPDAIRSLGLFERGGVDPHFWRSHIRQRLRTIMGRSVRPGSLPVAVSLFLGDRTGMPTPMRDDFAASGMMHLLAISGLHVGIFAGLVLIVCRVLRTGPAGTALLVIVCVWSFAFITEFRPPVVRASVLTTIVVFGWSAGLQGWGMNSLAVSAIVLLFWNPNNLFEPGPQLSFLAVIAILTAGPLLTRITRPRPSPLAPERGPLWRLLEPAVRWMLASALLTCAIWFYTVPRASTLFHLIAPIGILLNILLVPAIAVVLALGFAFLGCGVLLPEIAWLPGWLFGTSLDLLLWIVHEAAGIDAGQMFIPGPSNSWLLVFYTLLLIASGLVPVRLVRRWAWRGVAVWFLSGLLLALQPPARESFRCTFLSVGHGGAVLIECPNGKTLLYDAGMFGYGRVAARTIQDALAARGIYRLDGVILSHADVDHFNGLPHLLPRVPIGSVMVHPTFFDPDQPAVNEASEALVRHGSVIRTVFAGDRLQVGEGVQARLLHPSAEIRDGSDNENSLVLELSVAGRIILLTGDIERVGLDRLTRLPARRIDVLMSPHHGSIGANTAPLARWADARSVVLSTRDLTQHDKLRDVYGPDVTLYSTAVDGAVTVTVNGEGKLQISTFRGNDSRLGRRRVSR</sequence>
<dbReference type="InterPro" id="IPR001279">
    <property type="entry name" value="Metallo-B-lactamas"/>
</dbReference>
<feature type="transmembrane region" description="Helical" evidence="7">
    <location>
        <begin position="531"/>
        <end position="548"/>
    </location>
</feature>
<comment type="subcellular location">
    <subcellularLocation>
        <location evidence="1">Cell membrane</location>
        <topology evidence="1">Multi-pass membrane protein</topology>
    </subcellularLocation>
</comment>
<evidence type="ECO:0000256" key="5">
    <source>
        <dbReference type="ARBA" id="ARBA00023136"/>
    </source>
</evidence>
<evidence type="ECO:0000256" key="7">
    <source>
        <dbReference type="SAM" id="Phobius"/>
    </source>
</evidence>
<dbReference type="SMART" id="SM00849">
    <property type="entry name" value="Lactamase_B"/>
    <property type="match status" value="1"/>
</dbReference>
<evidence type="ECO:0000256" key="3">
    <source>
        <dbReference type="ARBA" id="ARBA00022692"/>
    </source>
</evidence>
<dbReference type="CDD" id="cd07731">
    <property type="entry name" value="ComA-like_MBL-fold"/>
    <property type="match status" value="1"/>
</dbReference>
<dbReference type="Gene3D" id="3.60.15.10">
    <property type="entry name" value="Ribonuclease Z/Hydroxyacylglutathione hydrolase-like"/>
    <property type="match status" value="1"/>
</dbReference>
<keyword evidence="5 7" id="KW-0472">Membrane</keyword>
<dbReference type="PANTHER" id="PTHR30619">
    <property type="entry name" value="DNA INTERNALIZATION/COMPETENCE PROTEIN COMEC/REC2"/>
    <property type="match status" value="1"/>
</dbReference>
<keyword evidence="10" id="KW-1185">Reference proteome</keyword>
<dbReference type="SUPFAM" id="SSF56281">
    <property type="entry name" value="Metallo-hydrolase/oxidoreductase"/>
    <property type="match status" value="1"/>
</dbReference>
<dbReference type="GO" id="GO:0005886">
    <property type="term" value="C:plasma membrane"/>
    <property type="evidence" value="ECO:0007669"/>
    <property type="project" value="UniProtKB-SubCell"/>
</dbReference>
<feature type="transmembrane region" description="Helical" evidence="7">
    <location>
        <begin position="314"/>
        <end position="333"/>
    </location>
</feature>
<feature type="transmembrane region" description="Helical" evidence="7">
    <location>
        <begin position="453"/>
        <end position="480"/>
    </location>
</feature>
<dbReference type="RefSeq" id="WP_261343051.1">
    <property type="nucleotide sequence ID" value="NZ_CP036275.1"/>
</dbReference>
<reference evidence="9 10" key="1">
    <citation type="submission" date="2019-02" db="EMBL/GenBank/DDBJ databases">
        <title>Deep-cultivation of Planctomycetes and their phenomic and genomic characterization uncovers novel biology.</title>
        <authorList>
            <person name="Wiegand S."/>
            <person name="Jogler M."/>
            <person name="Boedeker C."/>
            <person name="Pinto D."/>
            <person name="Vollmers J."/>
            <person name="Rivas-Marin E."/>
            <person name="Kohn T."/>
            <person name="Peeters S.H."/>
            <person name="Heuer A."/>
            <person name="Rast P."/>
            <person name="Oberbeckmann S."/>
            <person name="Bunk B."/>
            <person name="Jeske O."/>
            <person name="Meyerdierks A."/>
            <person name="Storesund J.E."/>
            <person name="Kallscheuer N."/>
            <person name="Luecker S."/>
            <person name="Lage O.M."/>
            <person name="Pohl T."/>
            <person name="Merkel B.J."/>
            <person name="Hornburger P."/>
            <person name="Mueller R.-W."/>
            <person name="Bruemmer F."/>
            <person name="Labrenz M."/>
            <person name="Spormann A.M."/>
            <person name="Op den Camp H."/>
            <person name="Overmann J."/>
            <person name="Amann R."/>
            <person name="Jetten M.S.M."/>
            <person name="Mascher T."/>
            <person name="Medema M.H."/>
            <person name="Devos D.P."/>
            <person name="Kaster A.-K."/>
            <person name="Ovreas L."/>
            <person name="Rohde M."/>
            <person name="Galperin M.Y."/>
            <person name="Jogler C."/>
        </authorList>
    </citation>
    <scope>NUCLEOTIDE SEQUENCE [LARGE SCALE GENOMIC DNA]</scope>
    <source>
        <strain evidence="9 10">Mal4</strain>
    </source>
</reference>
<feature type="transmembrane region" description="Helical" evidence="7">
    <location>
        <begin position="345"/>
        <end position="376"/>
    </location>
</feature>
<keyword evidence="4 7" id="KW-1133">Transmembrane helix</keyword>
<feature type="compositionally biased region" description="Basic and acidic residues" evidence="6">
    <location>
        <begin position="1"/>
        <end position="12"/>
    </location>
</feature>
<feature type="domain" description="Metallo-beta-lactamase" evidence="8">
    <location>
        <begin position="588"/>
        <end position="793"/>
    </location>
</feature>
<dbReference type="InterPro" id="IPR035681">
    <property type="entry name" value="ComA-like_MBL"/>
</dbReference>
<dbReference type="InterPro" id="IPR052159">
    <property type="entry name" value="Competence_DNA_uptake"/>
</dbReference>
<keyword evidence="2" id="KW-1003">Cell membrane</keyword>
<dbReference type="PANTHER" id="PTHR30619:SF1">
    <property type="entry name" value="RECOMBINATION PROTEIN 2"/>
    <property type="match status" value="1"/>
</dbReference>
<evidence type="ECO:0000313" key="10">
    <source>
        <dbReference type="Proteomes" id="UP000320496"/>
    </source>
</evidence>
<feature type="transmembrane region" description="Helical" evidence="7">
    <location>
        <begin position="288"/>
        <end position="308"/>
    </location>
</feature>
<protein>
    <submittedName>
        <fullName evidence="9">ComEC family competence protein</fullName>
    </submittedName>
</protein>
<gene>
    <name evidence="9" type="ORF">Mal4_11300</name>
</gene>
<dbReference type="Pfam" id="PF13567">
    <property type="entry name" value="DUF4131"/>
    <property type="match status" value="1"/>
</dbReference>
<evidence type="ECO:0000256" key="1">
    <source>
        <dbReference type="ARBA" id="ARBA00004651"/>
    </source>
</evidence>
<feature type="transmembrane region" description="Helical" evidence="7">
    <location>
        <begin position="21"/>
        <end position="42"/>
    </location>
</feature>
<dbReference type="KEGG" id="mri:Mal4_11300"/>
<dbReference type="Proteomes" id="UP000320496">
    <property type="component" value="Chromosome"/>
</dbReference>
<evidence type="ECO:0000259" key="8">
    <source>
        <dbReference type="SMART" id="SM00849"/>
    </source>
</evidence>
<evidence type="ECO:0000256" key="4">
    <source>
        <dbReference type="ARBA" id="ARBA00022989"/>
    </source>
</evidence>